<protein>
    <recommendedName>
        <fullName evidence="6">Sirohydrochlorin chelatase</fullName>
    </recommendedName>
</protein>
<dbReference type="InterPro" id="IPR050963">
    <property type="entry name" value="Sirohydro_Cobaltochel/CbiX"/>
</dbReference>
<evidence type="ECO:0000313" key="4">
    <source>
        <dbReference type="EMBL" id="MBR7837629.1"/>
    </source>
</evidence>
<comment type="caution">
    <text evidence="4">The sequence shown here is derived from an EMBL/GenBank/DDBJ whole genome shotgun (WGS) entry which is preliminary data.</text>
</comment>
<evidence type="ECO:0000313" key="5">
    <source>
        <dbReference type="Proteomes" id="UP000675781"/>
    </source>
</evidence>
<reference evidence="4" key="1">
    <citation type="submission" date="2021-04" db="EMBL/GenBank/DDBJ databases">
        <title>Genome based classification of Actinospica acidithermotolerans sp. nov., an actinobacterium isolated from an Indonesian hot spring.</title>
        <authorList>
            <person name="Kusuma A.B."/>
            <person name="Putra K.E."/>
            <person name="Nafisah S."/>
            <person name="Loh J."/>
            <person name="Nouioui I."/>
            <person name="Goodfellow M."/>
        </authorList>
    </citation>
    <scope>NUCLEOTIDE SEQUENCE</scope>
    <source>
        <strain evidence="4">CSCA 57</strain>
    </source>
</reference>
<dbReference type="PANTHER" id="PTHR33542">
    <property type="entry name" value="SIROHYDROCHLORIN FERROCHELATASE, CHLOROPLASTIC"/>
    <property type="match status" value="1"/>
</dbReference>
<feature type="compositionally biased region" description="Low complexity" evidence="3">
    <location>
        <begin position="272"/>
        <end position="282"/>
    </location>
</feature>
<dbReference type="Proteomes" id="UP000675781">
    <property type="component" value="Unassembled WGS sequence"/>
</dbReference>
<evidence type="ECO:0000256" key="2">
    <source>
        <dbReference type="ARBA" id="ARBA00023239"/>
    </source>
</evidence>
<dbReference type="RefSeq" id="WP_212532095.1">
    <property type="nucleotide sequence ID" value="NZ_JAGSOG010000218.1"/>
</dbReference>
<proteinExistence type="predicted"/>
<gene>
    <name evidence="4" type="ORF">KDL01_30395</name>
</gene>
<dbReference type="Pfam" id="PF01903">
    <property type="entry name" value="CbiX"/>
    <property type="match status" value="2"/>
</dbReference>
<organism evidence="4 5">
    <name type="scientific">Actinospica durhamensis</name>
    <dbReference type="NCBI Taxonomy" id="1508375"/>
    <lineage>
        <taxon>Bacteria</taxon>
        <taxon>Bacillati</taxon>
        <taxon>Actinomycetota</taxon>
        <taxon>Actinomycetes</taxon>
        <taxon>Catenulisporales</taxon>
        <taxon>Actinospicaceae</taxon>
        <taxon>Actinospica</taxon>
    </lineage>
</organism>
<sequence length="282" mass="28275">MNLLLITHGSRDPRYAASFAALCARLRQDGHRAEVGHLGLCGPDPAGAAAALARGLSADTVAPGRERVVAVPMFLGHGYHVTHDVPAALSTARAVLVGRAAVVAAAPLGPDPLLVEAMESRLRELGVWPGDPEVAVLMASAGSSDPGVRAGMAAAAAWWARSGWHGVTPAYAAGGGPDVAAALASARAAGAAEAVVASYFLAPGHLADRVALAAAGAPMSAPFLTPADADPALVRLVLRRAAQALEPAAAAGGPARHRGQGRAGRTHSVQDASTRARSAARS</sequence>
<dbReference type="GO" id="GO:0016829">
    <property type="term" value="F:lyase activity"/>
    <property type="evidence" value="ECO:0007669"/>
    <property type="project" value="UniProtKB-KW"/>
</dbReference>
<dbReference type="Gene3D" id="3.40.50.1400">
    <property type="match status" value="2"/>
</dbReference>
<dbReference type="PANTHER" id="PTHR33542:SF5">
    <property type="entry name" value="FERROCHELATASE CHE1"/>
    <property type="match status" value="1"/>
</dbReference>
<keyword evidence="1" id="KW-0479">Metal-binding</keyword>
<dbReference type="AlphaFoldDB" id="A0A941IRQ9"/>
<keyword evidence="2" id="KW-0456">Lyase</keyword>
<name>A0A941IRQ9_9ACTN</name>
<dbReference type="EMBL" id="JAGSOG010000218">
    <property type="protein sequence ID" value="MBR7837629.1"/>
    <property type="molecule type" value="Genomic_DNA"/>
</dbReference>
<dbReference type="SUPFAM" id="SSF53800">
    <property type="entry name" value="Chelatase"/>
    <property type="match status" value="1"/>
</dbReference>
<feature type="region of interest" description="Disordered" evidence="3">
    <location>
        <begin position="247"/>
        <end position="282"/>
    </location>
</feature>
<keyword evidence="5" id="KW-1185">Reference proteome</keyword>
<evidence type="ECO:0000256" key="3">
    <source>
        <dbReference type="SAM" id="MobiDB-lite"/>
    </source>
</evidence>
<dbReference type="CDD" id="cd03416">
    <property type="entry name" value="CbiX_SirB_N"/>
    <property type="match status" value="1"/>
</dbReference>
<dbReference type="GO" id="GO:0046872">
    <property type="term" value="F:metal ion binding"/>
    <property type="evidence" value="ECO:0007669"/>
    <property type="project" value="UniProtKB-KW"/>
</dbReference>
<accession>A0A941IRQ9</accession>
<evidence type="ECO:0000256" key="1">
    <source>
        <dbReference type="ARBA" id="ARBA00022723"/>
    </source>
</evidence>
<dbReference type="InterPro" id="IPR002762">
    <property type="entry name" value="CbiX-like"/>
</dbReference>
<evidence type="ECO:0008006" key="6">
    <source>
        <dbReference type="Google" id="ProtNLM"/>
    </source>
</evidence>